<dbReference type="GO" id="GO:0016829">
    <property type="term" value="F:lyase activity"/>
    <property type="evidence" value="ECO:0007669"/>
    <property type="project" value="UniProtKB-KW"/>
</dbReference>
<gene>
    <name evidence="1" type="primary">phnG</name>
    <name evidence="1" type="ORF">N4G40_06935</name>
</gene>
<sequence>MTQLTERQHWMSVLAHSTASQLDALWQTVALQPAYTPVRPAEIGLTRLQARMGGSGKRFVMGDATVTRAVVQLTDGTLGFSYVLGRDKAHAERCALVDALMQQPETHALIHEKIIAPLAALRHEQRQLRAQQIASSKVDFFTLMRGDNA</sequence>
<reference evidence="2" key="1">
    <citation type="submission" date="2023-07" db="EMBL/GenBank/DDBJ databases">
        <title>Structural and functional analysis of rice phyllospheric bacteria for their antimicrobial properties and defense elicitation against blast disease.</title>
        <authorList>
            <person name="Sahu K.P."/>
            <person name="Asharani P."/>
            <person name="Kumar M."/>
            <person name="Reddy B."/>
            <person name="Kumar A."/>
        </authorList>
    </citation>
    <scope>NUCLEOTIDE SEQUENCE [LARGE SCALE GENOMIC DNA]</scope>
    <source>
        <strain evidence="2">OsEp_Plm_30P10</strain>
    </source>
</reference>
<evidence type="ECO:0000313" key="2">
    <source>
        <dbReference type="Proteomes" id="UP001288620"/>
    </source>
</evidence>
<dbReference type="InterPro" id="IPR009609">
    <property type="entry name" value="Phosphonate_metab_PhnG"/>
</dbReference>
<name>A0ABU5LDH3_9GAMM</name>
<protein>
    <submittedName>
        <fullName evidence="1">Phosphonate C-P lyase system protein PhnG</fullName>
    </submittedName>
</protein>
<keyword evidence="2" id="KW-1185">Reference proteome</keyword>
<organism evidence="1 2">
    <name type="scientific">Pantoea eucrina</name>
    <dbReference type="NCBI Taxonomy" id="472693"/>
    <lineage>
        <taxon>Bacteria</taxon>
        <taxon>Pseudomonadati</taxon>
        <taxon>Pseudomonadota</taxon>
        <taxon>Gammaproteobacteria</taxon>
        <taxon>Enterobacterales</taxon>
        <taxon>Erwiniaceae</taxon>
        <taxon>Pantoea</taxon>
    </lineage>
</organism>
<comment type="caution">
    <text evidence="1">The sequence shown here is derived from an EMBL/GenBank/DDBJ whole genome shotgun (WGS) entry which is preliminary data.</text>
</comment>
<dbReference type="Proteomes" id="UP001288620">
    <property type="component" value="Unassembled WGS sequence"/>
</dbReference>
<dbReference type="NCBIfam" id="TIGR03293">
    <property type="entry name" value="PhnG_redo"/>
    <property type="match status" value="1"/>
</dbReference>
<dbReference type="Pfam" id="PF06754">
    <property type="entry name" value="PhnG"/>
    <property type="match status" value="1"/>
</dbReference>
<dbReference type="RefSeq" id="WP_322542034.1">
    <property type="nucleotide sequence ID" value="NZ_JAOBTT010000001.1"/>
</dbReference>
<evidence type="ECO:0000313" key="1">
    <source>
        <dbReference type="EMBL" id="MDZ7278008.1"/>
    </source>
</evidence>
<dbReference type="EMBL" id="JAOBTT010000001">
    <property type="protein sequence ID" value="MDZ7278008.1"/>
    <property type="molecule type" value="Genomic_DNA"/>
</dbReference>
<proteinExistence type="predicted"/>
<keyword evidence="1" id="KW-0456">Lyase</keyword>
<accession>A0ABU5LDH3</accession>